<feature type="region of interest" description="Disordered" evidence="1">
    <location>
        <begin position="33"/>
        <end position="59"/>
    </location>
</feature>
<protein>
    <submittedName>
        <fullName evidence="2">32166_t:CDS:1</fullName>
    </submittedName>
</protein>
<accession>A0ABN7VE88</accession>
<sequence length="59" mass="6727">VIVDENKENQPTIGRVATKRACFTNIVCYESNSKSKSQAEEKSSNRVLQERLSNEVKRI</sequence>
<dbReference type="EMBL" id="CAJVQB010013277">
    <property type="protein sequence ID" value="CAG8761115.1"/>
    <property type="molecule type" value="Genomic_DNA"/>
</dbReference>
<organism evidence="2 3">
    <name type="scientific">Gigaspora margarita</name>
    <dbReference type="NCBI Taxonomy" id="4874"/>
    <lineage>
        <taxon>Eukaryota</taxon>
        <taxon>Fungi</taxon>
        <taxon>Fungi incertae sedis</taxon>
        <taxon>Mucoromycota</taxon>
        <taxon>Glomeromycotina</taxon>
        <taxon>Glomeromycetes</taxon>
        <taxon>Diversisporales</taxon>
        <taxon>Gigasporaceae</taxon>
        <taxon>Gigaspora</taxon>
    </lineage>
</organism>
<gene>
    <name evidence="2" type="ORF">GMARGA_LOCUS17491</name>
</gene>
<proteinExistence type="predicted"/>
<evidence type="ECO:0000313" key="2">
    <source>
        <dbReference type="EMBL" id="CAG8761115.1"/>
    </source>
</evidence>
<feature type="non-terminal residue" evidence="2">
    <location>
        <position position="1"/>
    </location>
</feature>
<comment type="caution">
    <text evidence="2">The sequence shown here is derived from an EMBL/GenBank/DDBJ whole genome shotgun (WGS) entry which is preliminary data.</text>
</comment>
<evidence type="ECO:0000256" key="1">
    <source>
        <dbReference type="SAM" id="MobiDB-lite"/>
    </source>
</evidence>
<keyword evidence="3" id="KW-1185">Reference proteome</keyword>
<name>A0ABN7VE88_GIGMA</name>
<evidence type="ECO:0000313" key="3">
    <source>
        <dbReference type="Proteomes" id="UP000789901"/>
    </source>
</evidence>
<feature type="compositionally biased region" description="Basic and acidic residues" evidence="1">
    <location>
        <begin position="37"/>
        <end position="59"/>
    </location>
</feature>
<reference evidence="2 3" key="1">
    <citation type="submission" date="2021-06" db="EMBL/GenBank/DDBJ databases">
        <authorList>
            <person name="Kallberg Y."/>
            <person name="Tangrot J."/>
            <person name="Rosling A."/>
        </authorList>
    </citation>
    <scope>NUCLEOTIDE SEQUENCE [LARGE SCALE GENOMIC DNA]</scope>
    <source>
        <strain evidence="2 3">120-4 pot B 10/14</strain>
    </source>
</reference>
<dbReference type="Proteomes" id="UP000789901">
    <property type="component" value="Unassembled WGS sequence"/>
</dbReference>